<dbReference type="EMBL" id="CP000875">
    <property type="protein sequence ID" value="ABX03622.1"/>
    <property type="molecule type" value="Genomic_DNA"/>
</dbReference>
<evidence type="ECO:0000256" key="1">
    <source>
        <dbReference type="ARBA" id="ARBA00006484"/>
    </source>
</evidence>
<evidence type="ECO:0000313" key="4">
    <source>
        <dbReference type="EMBL" id="ABX03622.1"/>
    </source>
</evidence>
<dbReference type="InterPro" id="IPR002347">
    <property type="entry name" value="SDR_fam"/>
</dbReference>
<name>A9AZ76_HERA2</name>
<dbReference type="CDD" id="cd05233">
    <property type="entry name" value="SDR_c"/>
    <property type="match status" value="1"/>
</dbReference>
<dbReference type="Proteomes" id="UP000000787">
    <property type="component" value="Chromosome"/>
</dbReference>
<dbReference type="HOGENOM" id="CLU_010194_2_10_0"/>
<proteinExistence type="inferred from homology"/>
<keyword evidence="5" id="KW-1185">Reference proteome</keyword>
<dbReference type="InterPro" id="IPR020904">
    <property type="entry name" value="Sc_DH/Rdtase_CS"/>
</dbReference>
<dbReference type="KEGG" id="hau:Haur_0974"/>
<dbReference type="AlphaFoldDB" id="A9AZ76"/>
<dbReference type="InterPro" id="IPR036291">
    <property type="entry name" value="NAD(P)-bd_dom_sf"/>
</dbReference>
<gene>
    <name evidence="4" type="ordered locus">Haur_0974</name>
</gene>
<evidence type="ECO:0000313" key="5">
    <source>
        <dbReference type="Proteomes" id="UP000000787"/>
    </source>
</evidence>
<dbReference type="PANTHER" id="PTHR24321:SF8">
    <property type="entry name" value="ESTRADIOL 17-BETA-DEHYDROGENASE 8-RELATED"/>
    <property type="match status" value="1"/>
</dbReference>
<dbReference type="STRING" id="316274.Haur_0974"/>
<reference evidence="4 5" key="1">
    <citation type="journal article" date="2011" name="Stand. Genomic Sci.">
        <title>Complete genome sequence of the filamentous gliding predatory bacterium Herpetosiphon aurantiacus type strain (114-95(T)).</title>
        <authorList>
            <person name="Kiss H."/>
            <person name="Nett M."/>
            <person name="Domin N."/>
            <person name="Martin K."/>
            <person name="Maresca J.A."/>
            <person name="Copeland A."/>
            <person name="Lapidus A."/>
            <person name="Lucas S."/>
            <person name="Berry K.W."/>
            <person name="Glavina Del Rio T."/>
            <person name="Dalin E."/>
            <person name="Tice H."/>
            <person name="Pitluck S."/>
            <person name="Richardson P."/>
            <person name="Bruce D."/>
            <person name="Goodwin L."/>
            <person name="Han C."/>
            <person name="Detter J.C."/>
            <person name="Schmutz J."/>
            <person name="Brettin T."/>
            <person name="Land M."/>
            <person name="Hauser L."/>
            <person name="Kyrpides N.C."/>
            <person name="Ivanova N."/>
            <person name="Goker M."/>
            <person name="Woyke T."/>
            <person name="Klenk H.P."/>
            <person name="Bryant D.A."/>
        </authorList>
    </citation>
    <scope>NUCLEOTIDE SEQUENCE [LARGE SCALE GENOMIC DNA]</scope>
    <source>
        <strain evidence="5">ATCC 23779 / DSM 785 / 114-95</strain>
    </source>
</reference>
<accession>A9AZ76</accession>
<dbReference type="SUPFAM" id="SSF51735">
    <property type="entry name" value="NAD(P)-binding Rossmann-fold domains"/>
    <property type="match status" value="1"/>
</dbReference>
<comment type="similarity">
    <text evidence="1 3">Belongs to the short-chain dehydrogenases/reductases (SDR) family.</text>
</comment>
<dbReference type="PROSITE" id="PS00061">
    <property type="entry name" value="ADH_SHORT"/>
    <property type="match status" value="1"/>
</dbReference>
<evidence type="ECO:0000256" key="3">
    <source>
        <dbReference type="RuleBase" id="RU000363"/>
    </source>
</evidence>
<protein>
    <submittedName>
        <fullName evidence="4">Short-chain dehydrogenase/reductase SDR</fullName>
    </submittedName>
</protein>
<dbReference type="Pfam" id="PF00106">
    <property type="entry name" value="adh_short"/>
    <property type="match status" value="1"/>
</dbReference>
<dbReference type="InParanoid" id="A9AZ76"/>
<organism evidence="4 5">
    <name type="scientific">Herpetosiphon aurantiacus (strain ATCC 23779 / DSM 785 / 114-95)</name>
    <dbReference type="NCBI Taxonomy" id="316274"/>
    <lineage>
        <taxon>Bacteria</taxon>
        <taxon>Bacillati</taxon>
        <taxon>Chloroflexota</taxon>
        <taxon>Chloroflexia</taxon>
        <taxon>Herpetosiphonales</taxon>
        <taxon>Herpetosiphonaceae</taxon>
        <taxon>Herpetosiphon</taxon>
    </lineage>
</organism>
<keyword evidence="2" id="KW-0560">Oxidoreductase</keyword>
<dbReference type="FunFam" id="3.40.50.720:FF:000084">
    <property type="entry name" value="Short-chain dehydrogenase reductase"/>
    <property type="match status" value="1"/>
</dbReference>
<sequence length="254" mass="26254">MRLHDNVVIITGAASGMGLAMATRFAAEGAKLVLGDWNAQRLEAAVATIQASGAAVVGAQGNIADQATAEALVDLAISSYGQLDVLCNNAGVMDSMQGVAEVSDDMWRRVLGINLEGPMFTSRRALKYMLERGSGVIVNVASTAGIHGGSAGAAYTASKHALVGLTRNTAWIYAKRNIRCNAICPGGTITNIVESMDRNAIAPADAARVGEFTALAPAYLEPSDIANLALFLASDESRHINGAIIPADAGWAAV</sequence>
<dbReference type="BioCyc" id="HAUR316274:GHYA-988-MONOMER"/>
<dbReference type="Gene3D" id="3.40.50.720">
    <property type="entry name" value="NAD(P)-binding Rossmann-like Domain"/>
    <property type="match status" value="1"/>
</dbReference>
<evidence type="ECO:0000256" key="2">
    <source>
        <dbReference type="ARBA" id="ARBA00023002"/>
    </source>
</evidence>
<dbReference type="PANTHER" id="PTHR24321">
    <property type="entry name" value="DEHYDROGENASES, SHORT CHAIN"/>
    <property type="match status" value="1"/>
</dbReference>
<dbReference type="GO" id="GO:0016491">
    <property type="term" value="F:oxidoreductase activity"/>
    <property type="evidence" value="ECO:0007669"/>
    <property type="project" value="UniProtKB-KW"/>
</dbReference>
<dbReference type="PRINTS" id="PR00080">
    <property type="entry name" value="SDRFAMILY"/>
</dbReference>
<dbReference type="eggNOG" id="COG1028">
    <property type="taxonomic scope" value="Bacteria"/>
</dbReference>
<dbReference type="PRINTS" id="PR00081">
    <property type="entry name" value="GDHRDH"/>
</dbReference>